<dbReference type="Proteomes" id="UP000887574">
    <property type="component" value="Unplaced"/>
</dbReference>
<keyword evidence="2" id="KW-1185">Reference proteome</keyword>
<feature type="compositionally biased region" description="Basic and acidic residues" evidence="1">
    <location>
        <begin position="12"/>
        <end position="24"/>
    </location>
</feature>
<evidence type="ECO:0000313" key="2">
    <source>
        <dbReference type="Proteomes" id="UP000887574"/>
    </source>
</evidence>
<name>A0A915DMW7_9BILA</name>
<feature type="region of interest" description="Disordered" evidence="1">
    <location>
        <begin position="1"/>
        <end position="34"/>
    </location>
</feature>
<evidence type="ECO:0000313" key="3">
    <source>
        <dbReference type="WBParaSite" id="jg21266"/>
    </source>
</evidence>
<proteinExistence type="predicted"/>
<organism evidence="2 3">
    <name type="scientific">Ditylenchus dipsaci</name>
    <dbReference type="NCBI Taxonomy" id="166011"/>
    <lineage>
        <taxon>Eukaryota</taxon>
        <taxon>Metazoa</taxon>
        <taxon>Ecdysozoa</taxon>
        <taxon>Nematoda</taxon>
        <taxon>Chromadorea</taxon>
        <taxon>Rhabditida</taxon>
        <taxon>Tylenchina</taxon>
        <taxon>Tylenchomorpha</taxon>
        <taxon>Sphaerularioidea</taxon>
        <taxon>Anguinidae</taxon>
        <taxon>Anguininae</taxon>
        <taxon>Ditylenchus</taxon>
    </lineage>
</organism>
<sequence>MREEVQANPSMKPEEAHEKERREALQLAKEAGQTGKELDSIAVLFQPWQEVRNHYYRRRKMAGYR</sequence>
<reference evidence="3" key="1">
    <citation type="submission" date="2022-11" db="UniProtKB">
        <authorList>
            <consortium name="WormBaseParasite"/>
        </authorList>
    </citation>
    <scope>IDENTIFICATION</scope>
</reference>
<dbReference type="WBParaSite" id="jg21266">
    <property type="protein sequence ID" value="jg21266"/>
    <property type="gene ID" value="jg21266"/>
</dbReference>
<accession>A0A915DMW7</accession>
<dbReference type="AlphaFoldDB" id="A0A915DMW7"/>
<evidence type="ECO:0000256" key="1">
    <source>
        <dbReference type="SAM" id="MobiDB-lite"/>
    </source>
</evidence>
<protein>
    <submittedName>
        <fullName evidence="3">Uncharacterized protein</fullName>
    </submittedName>
</protein>